<evidence type="ECO:0000313" key="1">
    <source>
        <dbReference type="EMBL" id="MBZ0057454.1"/>
    </source>
</evidence>
<dbReference type="RefSeq" id="WP_223074225.1">
    <property type="nucleotide sequence ID" value="NZ_JADMNK010000002.1"/>
</dbReference>
<evidence type="ECO:0000313" key="2">
    <source>
        <dbReference type="Proteomes" id="UP000706580"/>
    </source>
</evidence>
<proteinExistence type="predicted"/>
<dbReference type="Proteomes" id="UP000706580">
    <property type="component" value="Unassembled WGS sequence"/>
</dbReference>
<keyword evidence="2" id="KW-1185">Reference proteome</keyword>
<organism evidence="1 2">
    <name type="scientific">Leclercia barmai</name>
    <dbReference type="NCBI Taxonomy" id="2785629"/>
    <lineage>
        <taxon>Bacteria</taxon>
        <taxon>Pseudomonadati</taxon>
        <taxon>Pseudomonadota</taxon>
        <taxon>Gammaproteobacteria</taxon>
        <taxon>Enterobacterales</taxon>
        <taxon>Enterobacteriaceae</taxon>
        <taxon>Leclercia</taxon>
    </lineage>
</organism>
<accession>A0ABS7RVM6</accession>
<protein>
    <submittedName>
        <fullName evidence="1">Uncharacterized protein</fullName>
    </submittedName>
</protein>
<name>A0ABS7RVM6_9ENTR</name>
<comment type="caution">
    <text evidence="1">The sequence shown here is derived from an EMBL/GenBank/DDBJ whole genome shotgun (WGS) entry which is preliminary data.</text>
</comment>
<reference evidence="1 2" key="1">
    <citation type="submission" date="2020-11" db="EMBL/GenBank/DDBJ databases">
        <title>Draft Genome of Enterobacter sp. strain EMC7.</title>
        <authorList>
            <person name="Barman P."/>
            <person name="Sinha S."/>
            <person name="Sen S."/>
            <person name="Chakraborty R."/>
        </authorList>
    </citation>
    <scope>NUCLEOTIDE SEQUENCE [LARGE SCALE GENOMIC DNA]</scope>
    <source>
        <strain evidence="1 2">EMC7</strain>
    </source>
</reference>
<gene>
    <name evidence="1" type="ORF">ITX56_06410</name>
</gene>
<dbReference type="EMBL" id="JADMNK010000002">
    <property type="protein sequence ID" value="MBZ0057454.1"/>
    <property type="molecule type" value="Genomic_DNA"/>
</dbReference>
<sequence>MMTIRPYFDEDGSFKYDIDNVPYNELKETIFYQPQIFIDAMKDAFRAVDYELHALDYNATKALDLVRDEIIKDLAEMLNNTTIASVIIPESISLH</sequence>